<dbReference type="InterPro" id="IPR010730">
    <property type="entry name" value="HET"/>
</dbReference>
<dbReference type="EMBL" id="ML986581">
    <property type="protein sequence ID" value="KAF2269622.1"/>
    <property type="molecule type" value="Genomic_DNA"/>
</dbReference>
<protein>
    <submittedName>
        <fullName evidence="2">HET-domain-containing protein</fullName>
    </submittedName>
</protein>
<proteinExistence type="predicted"/>
<reference evidence="3" key="1">
    <citation type="journal article" date="2020" name="Stud. Mycol.">
        <title>101 Dothideomycetes genomes: A test case for predicting lifestyles and emergence of pathogens.</title>
        <authorList>
            <person name="Haridas S."/>
            <person name="Albert R."/>
            <person name="Binder M."/>
            <person name="Bloem J."/>
            <person name="LaButti K."/>
            <person name="Salamov A."/>
            <person name="Andreopoulos B."/>
            <person name="Baker S."/>
            <person name="Barry K."/>
            <person name="Bills G."/>
            <person name="Bluhm B."/>
            <person name="Cannon C."/>
            <person name="Castanera R."/>
            <person name="Culley D."/>
            <person name="Daum C."/>
            <person name="Ezra D."/>
            <person name="Gonzalez J."/>
            <person name="Henrissat B."/>
            <person name="Kuo A."/>
            <person name="Liang C."/>
            <person name="Lipzen A."/>
            <person name="Lutzoni F."/>
            <person name="Magnuson J."/>
            <person name="Mondo S."/>
            <person name="Nolan M."/>
            <person name="Ohm R."/>
            <person name="Pangilinan J."/>
            <person name="Park H.-J."/>
            <person name="Ramirez L."/>
            <person name="Alfaro M."/>
            <person name="Sun H."/>
            <person name="Tritt A."/>
            <person name="Yoshinaga Y."/>
            <person name="Zwiers L.-H."/>
            <person name="Turgeon B."/>
            <person name="Goodwin S."/>
            <person name="Spatafora J."/>
            <person name="Crous P."/>
            <person name="Grigoriev I."/>
        </authorList>
    </citation>
    <scope>NUCLEOTIDE SEQUENCE [LARGE SCALE GENOMIC DNA]</scope>
    <source>
        <strain evidence="3">CBS 304.66</strain>
    </source>
</reference>
<accession>A0A9P4NAG8</accession>
<dbReference type="PANTHER" id="PTHR33112">
    <property type="entry name" value="DOMAIN PROTEIN, PUTATIVE-RELATED"/>
    <property type="match status" value="1"/>
</dbReference>
<organism evidence="2 3">
    <name type="scientific">Lojkania enalia</name>
    <dbReference type="NCBI Taxonomy" id="147567"/>
    <lineage>
        <taxon>Eukaryota</taxon>
        <taxon>Fungi</taxon>
        <taxon>Dikarya</taxon>
        <taxon>Ascomycota</taxon>
        <taxon>Pezizomycotina</taxon>
        <taxon>Dothideomycetes</taxon>
        <taxon>Pleosporomycetidae</taxon>
        <taxon>Pleosporales</taxon>
        <taxon>Pleosporales incertae sedis</taxon>
        <taxon>Lojkania</taxon>
    </lineage>
</organism>
<sequence>MEVIDGACSACRELFASYQTRSEMFTEMGTTYSRKIFEISEGSLAGCIICKHLKERHEEYVDWEIANGNDGFRVGETERTYRFYAIPGQPERVIIYVDVDKFEYKLKFLPTTDKDDQAFEFFPNERSHLDVGSSRAFSWATNKLQECFEQHPVCRDWKSAYEGAFLPKRLIDVNGYGENLPRLYLSTPGERGSYAALSYCWGGPQKHATTEALLVEYVKAIPPSRMPKTILDAITATQRLGLRFLWIDSYCILQDSETDKATEIGKMGSIYSKATITLVAASTKNCHDGFLNSRLEDMTYSRETRCTIRLRDEAFEDAGSLTLEVDSESQDISPQTDPLNQRAWTLQETILSPRKLYYGRERLYWICRIRLHSDGGGIRSLDRYLQTHKLFRGYDYPEHGGGFKRFWRNTIRDYTKRNLSVPSDKLPAISAIARLANPNFGWDYAAGLWRNDLVEDLTWERVPSSSAVAPSEWRAPSWSWASLDTAVEYVDKYWNFRASAEILGCRSEPLHRENLFGHLKSAELEINGPLRPAYFDGHSVLSDVHQPVGTWVLDREKPLYQLDPSISERLNASVDSCQLGWLLQHASKMHEKSSSIGGETAIAWCLTLGVGVGVFASSEGDLDQVRGLILMKASDGSYQRVGAFRSPGKHLEWFMQAPRTTVAII</sequence>
<name>A0A9P4NAG8_9PLEO</name>
<evidence type="ECO:0000313" key="2">
    <source>
        <dbReference type="EMBL" id="KAF2269622.1"/>
    </source>
</evidence>
<dbReference type="Pfam" id="PF06985">
    <property type="entry name" value="HET"/>
    <property type="match status" value="1"/>
</dbReference>
<feature type="domain" description="Heterokaryon incompatibility" evidence="1">
    <location>
        <begin position="194"/>
        <end position="348"/>
    </location>
</feature>
<evidence type="ECO:0000313" key="3">
    <source>
        <dbReference type="Proteomes" id="UP000800093"/>
    </source>
</evidence>
<evidence type="ECO:0000259" key="1">
    <source>
        <dbReference type="Pfam" id="PF06985"/>
    </source>
</evidence>
<dbReference type="OrthoDB" id="5125733at2759"/>
<dbReference type="Proteomes" id="UP000800093">
    <property type="component" value="Unassembled WGS sequence"/>
</dbReference>
<gene>
    <name evidence="2" type="ORF">CC78DRAFT_486354</name>
</gene>
<keyword evidence="3" id="KW-1185">Reference proteome</keyword>
<comment type="caution">
    <text evidence="2">The sequence shown here is derived from an EMBL/GenBank/DDBJ whole genome shotgun (WGS) entry which is preliminary data.</text>
</comment>
<dbReference type="AlphaFoldDB" id="A0A9P4NAG8"/>
<dbReference type="PANTHER" id="PTHR33112:SF16">
    <property type="entry name" value="HETEROKARYON INCOMPATIBILITY DOMAIN-CONTAINING PROTEIN"/>
    <property type="match status" value="1"/>
</dbReference>